<dbReference type="EMBL" id="GBYB01013495">
    <property type="protein sequence ID" value="JAG83262.1"/>
    <property type="molecule type" value="Transcribed_RNA"/>
</dbReference>
<organism evidence="2">
    <name type="scientific">Fopius arisanus</name>
    <dbReference type="NCBI Taxonomy" id="64838"/>
    <lineage>
        <taxon>Eukaryota</taxon>
        <taxon>Metazoa</taxon>
        <taxon>Ecdysozoa</taxon>
        <taxon>Arthropoda</taxon>
        <taxon>Hexapoda</taxon>
        <taxon>Insecta</taxon>
        <taxon>Pterygota</taxon>
        <taxon>Neoptera</taxon>
        <taxon>Endopterygota</taxon>
        <taxon>Hymenoptera</taxon>
        <taxon>Apocrita</taxon>
        <taxon>Ichneumonoidea</taxon>
        <taxon>Braconidae</taxon>
        <taxon>Opiinae</taxon>
        <taxon>Fopius</taxon>
    </lineage>
</organism>
<dbReference type="Pfam" id="PF03392">
    <property type="entry name" value="OS-D"/>
    <property type="match status" value="1"/>
</dbReference>
<dbReference type="PANTHER" id="PTHR11257">
    <property type="entry name" value="CHEMOSENSORY PROTEIN-RELATED"/>
    <property type="match status" value="1"/>
</dbReference>
<gene>
    <name evidence="2" type="primary">a10_0</name>
    <name evidence="4" type="synonym">LOC105262665</name>
    <name evidence="2" type="ORF">g.51798</name>
</gene>
<evidence type="ECO:0000313" key="3">
    <source>
        <dbReference type="Proteomes" id="UP000694866"/>
    </source>
</evidence>
<accession>A0A9R1TR72</accession>
<feature type="chain" id="PRO_5044541814" evidence="1">
    <location>
        <begin position="19"/>
        <end position="116"/>
    </location>
</feature>
<dbReference type="PANTHER" id="PTHR11257:SF13">
    <property type="entry name" value="GEO07322P1"/>
    <property type="match status" value="1"/>
</dbReference>
<dbReference type="Proteomes" id="UP000694866">
    <property type="component" value="Unplaced"/>
</dbReference>
<dbReference type="OrthoDB" id="8183954at2759"/>
<keyword evidence="1" id="KW-0732">Signal</keyword>
<feature type="signal peptide" evidence="1">
    <location>
        <begin position="1"/>
        <end position="18"/>
    </location>
</feature>
<evidence type="ECO:0000256" key="1">
    <source>
        <dbReference type="SAM" id="SignalP"/>
    </source>
</evidence>
<sequence>MLRGVIFMALVLCSAVIADEKYSDKYDYIDVDGILANPRQRDSYYACFAGTGPCKTAAAKFFRDTLPEAIVTKCRKCTARQSINFDKISDWYTTNDLEKYQIIVAKAVRDLMAKSA</sequence>
<proteinExistence type="predicted"/>
<evidence type="ECO:0000313" key="4">
    <source>
        <dbReference type="RefSeq" id="XP_011296666.1"/>
    </source>
</evidence>
<dbReference type="KEGG" id="fas:105262665"/>
<reference evidence="2" key="1">
    <citation type="submission" date="2015-01" db="EMBL/GenBank/DDBJ databases">
        <title>Transcriptome Assembly of Fopius arisanus.</title>
        <authorList>
            <person name="Geib S."/>
        </authorList>
    </citation>
    <scope>NUCLEOTIDE SEQUENCE</scope>
</reference>
<protein>
    <submittedName>
        <fullName evidence="2">A10_0 protein</fullName>
    </submittedName>
    <submittedName>
        <fullName evidence="4">Ejaculatory bulb-specific protein 3</fullName>
    </submittedName>
</protein>
<evidence type="ECO:0000313" key="2">
    <source>
        <dbReference type="EMBL" id="JAG83262.1"/>
    </source>
</evidence>
<dbReference type="AlphaFoldDB" id="A0A0C9RWR5"/>
<dbReference type="GeneID" id="105262665"/>
<dbReference type="InterPro" id="IPR036682">
    <property type="entry name" value="OS_D_A10/PebIII_sf"/>
</dbReference>
<dbReference type="InterPro" id="IPR005055">
    <property type="entry name" value="A10/PebIII"/>
</dbReference>
<name>A0A0C9RWR5_9HYME</name>
<keyword evidence="3" id="KW-1185">Reference proteome</keyword>
<reference evidence="4" key="2">
    <citation type="submission" date="2025-04" db="UniProtKB">
        <authorList>
            <consortium name="RefSeq"/>
        </authorList>
    </citation>
    <scope>IDENTIFICATION</scope>
    <source>
        <strain evidence="4">USDA-PBARC FA_bdor</strain>
        <tissue evidence="4">Whole organism</tissue>
    </source>
</reference>
<dbReference type="Gene3D" id="1.10.2080.10">
    <property type="entry name" value="Insect odorant-binding protein A10/Ejaculatory bulb-specific protein 3"/>
    <property type="match status" value="1"/>
</dbReference>
<dbReference type="RefSeq" id="XP_011296666.1">
    <property type="nucleotide sequence ID" value="XM_011298364.1"/>
</dbReference>
<dbReference type="SUPFAM" id="SSF100910">
    <property type="entry name" value="Chemosensory protein Csp2"/>
    <property type="match status" value="1"/>
</dbReference>
<accession>A0A0C9RWR5</accession>
<dbReference type="CTD" id="100418973"/>